<dbReference type="STRING" id="51031.W2TKK7"/>
<comment type="cofactor">
    <cofactor evidence="5">
        <name>Mg(2+)</name>
        <dbReference type="ChEBI" id="CHEBI:18420"/>
    </cofactor>
    <cofactor evidence="5">
        <name>Mn(2+)</name>
        <dbReference type="ChEBI" id="CHEBI:29035"/>
    </cofactor>
    <text evidence="5">Divalent metal cations. Prefers magnesium or manganese.</text>
</comment>
<proteinExistence type="inferred from homology"/>
<sequence>KLLDDPFYIGLRRRRVRGPEYELLLDNFMKAATKRFGRDTLIQFEDFAFENAYTLLDRYKNEYCVFNDDIQGTASVVVAGLLAATRVTGKPLSEKKMVFLGAGAAGLGVAELCVNQMVDEGISEKEACDKIYMMDVGGLITKSRHRSLTDRHLRFAKVKPEKRKISMERIRSDPLIFQDMNETKSLLEVIQKVQPEVLIGASTVAGAFTEEIIREMARINKRPVIFALSNPTTKAECTAEAAYRFTDGSVLFASGSPFDNVELSGKIYKPGQGNNSYIFPGVALAAIVFKAKHIPDKAFLIAAREMYIRSQIYSVEYDELINKTYDWPAKDSKHGFPVPVLPRSSMDEE</sequence>
<evidence type="ECO:0000256" key="2">
    <source>
        <dbReference type="ARBA" id="ARBA00008785"/>
    </source>
</evidence>
<dbReference type="InterPro" id="IPR012302">
    <property type="entry name" value="Malic_NAD-bd"/>
</dbReference>
<dbReference type="Pfam" id="PF00390">
    <property type="entry name" value="malic"/>
    <property type="match status" value="1"/>
</dbReference>
<comment type="cofactor">
    <cofactor evidence="1">
        <name>Mn(2+)</name>
        <dbReference type="ChEBI" id="CHEBI:29035"/>
    </cofactor>
</comment>
<dbReference type="SMART" id="SM00919">
    <property type="entry name" value="Malic_M"/>
    <property type="match status" value="1"/>
</dbReference>
<dbReference type="GO" id="GO:0005739">
    <property type="term" value="C:mitochondrion"/>
    <property type="evidence" value="ECO:0007669"/>
    <property type="project" value="TreeGrafter"/>
</dbReference>
<evidence type="ECO:0000256" key="5">
    <source>
        <dbReference type="PIRSR" id="PIRSR000106-3"/>
    </source>
</evidence>
<reference evidence="9" key="1">
    <citation type="journal article" date="2014" name="Nat. Genet.">
        <title>Genome of the human hookworm Necator americanus.</title>
        <authorList>
            <person name="Tang Y.T."/>
            <person name="Gao X."/>
            <person name="Rosa B.A."/>
            <person name="Abubucker S."/>
            <person name="Hallsworth-Pepin K."/>
            <person name="Martin J."/>
            <person name="Tyagi R."/>
            <person name="Heizer E."/>
            <person name="Zhang X."/>
            <person name="Bhonagiri-Palsikar V."/>
            <person name="Minx P."/>
            <person name="Warren W.C."/>
            <person name="Wang Q."/>
            <person name="Zhan B."/>
            <person name="Hotez P.J."/>
            <person name="Sternberg P.W."/>
            <person name="Dougall A."/>
            <person name="Gaze S.T."/>
            <person name="Mulvenna J."/>
            <person name="Sotillo J."/>
            <person name="Ranganathan S."/>
            <person name="Rabelo E.M."/>
            <person name="Wilson R.K."/>
            <person name="Felgner P.L."/>
            <person name="Bethony J."/>
            <person name="Hawdon J.M."/>
            <person name="Gasser R.B."/>
            <person name="Loukas A."/>
            <person name="Mitreva M."/>
        </authorList>
    </citation>
    <scope>NUCLEOTIDE SEQUENCE [LARGE SCALE GENOMIC DNA]</scope>
</reference>
<dbReference type="PIRSF" id="PIRSF000106">
    <property type="entry name" value="ME"/>
    <property type="match status" value="1"/>
</dbReference>
<dbReference type="OMA" id="AISYYCK"/>
<dbReference type="GO" id="GO:0004473">
    <property type="term" value="F:malate dehydrogenase (decarboxylating) (NADP+) activity"/>
    <property type="evidence" value="ECO:0007669"/>
    <property type="project" value="TreeGrafter"/>
</dbReference>
<name>W2TKK7_NECAM</name>
<evidence type="ECO:0000256" key="1">
    <source>
        <dbReference type="ARBA" id="ARBA00001936"/>
    </source>
</evidence>
<feature type="binding site" evidence="5">
    <location>
        <position position="45"/>
    </location>
    <ligand>
        <name>a divalent metal cation</name>
        <dbReference type="ChEBI" id="CHEBI:60240"/>
    </ligand>
</feature>
<dbReference type="Gene3D" id="3.40.50.720">
    <property type="entry name" value="NAD(P)-binding Rossmann-like Domain"/>
    <property type="match status" value="1"/>
</dbReference>
<dbReference type="InterPro" id="IPR012301">
    <property type="entry name" value="Malic_N_dom"/>
</dbReference>
<dbReference type="InterPro" id="IPR046346">
    <property type="entry name" value="Aminoacid_DH-like_N_sf"/>
</dbReference>
<dbReference type="Pfam" id="PF03949">
    <property type="entry name" value="Malic_M"/>
    <property type="match status" value="1"/>
</dbReference>
<dbReference type="SUPFAM" id="SSF53223">
    <property type="entry name" value="Aminoacid dehydrogenase-like, N-terminal domain"/>
    <property type="match status" value="1"/>
</dbReference>
<feature type="binding site" evidence="4">
    <location>
        <position position="230"/>
    </location>
    <ligand>
        <name>(S)-malate</name>
        <dbReference type="ChEBI" id="CHEBI:15589"/>
    </ligand>
</feature>
<dbReference type="InterPro" id="IPR001891">
    <property type="entry name" value="Malic_OxRdtase"/>
</dbReference>
<dbReference type="PRINTS" id="PR00072">
    <property type="entry name" value="MALOXRDTASE"/>
</dbReference>
<dbReference type="Proteomes" id="UP000053676">
    <property type="component" value="Unassembled WGS sequence"/>
</dbReference>
<feature type="domain" description="Malic enzyme NAD-binding" evidence="7">
    <location>
        <begin position="70"/>
        <end position="333"/>
    </location>
</feature>
<evidence type="ECO:0000313" key="9">
    <source>
        <dbReference type="Proteomes" id="UP000053676"/>
    </source>
</evidence>
<keyword evidence="6" id="KW-0560">Oxidoreductase</keyword>
<protein>
    <recommendedName>
        <fullName evidence="6">Malic enzyme</fullName>
    </recommendedName>
</protein>
<dbReference type="InterPro" id="IPR015884">
    <property type="entry name" value="Malic_enzyme_CS"/>
</dbReference>
<keyword evidence="3 5" id="KW-0479">Metal-binding</keyword>
<evidence type="ECO:0000313" key="8">
    <source>
        <dbReference type="EMBL" id="ETN82159.1"/>
    </source>
</evidence>
<dbReference type="GO" id="GO:0006108">
    <property type="term" value="P:malate metabolic process"/>
    <property type="evidence" value="ECO:0007669"/>
    <property type="project" value="TreeGrafter"/>
</dbReference>
<feature type="binding site" evidence="5">
    <location>
        <position position="69"/>
    </location>
    <ligand>
        <name>a divalent metal cation</name>
        <dbReference type="ChEBI" id="CHEBI:60240"/>
    </ligand>
</feature>
<dbReference type="NCBIfam" id="NF010052">
    <property type="entry name" value="PRK13529.1"/>
    <property type="match status" value="1"/>
</dbReference>
<dbReference type="PROSITE" id="PS00331">
    <property type="entry name" value="MALIC_ENZYMES"/>
    <property type="match status" value="1"/>
</dbReference>
<dbReference type="SUPFAM" id="SSF51735">
    <property type="entry name" value="NAD(P)-binding Rossmann-fold domains"/>
    <property type="match status" value="1"/>
</dbReference>
<dbReference type="KEGG" id="nai:NECAME_17780"/>
<keyword evidence="9" id="KW-1185">Reference proteome</keyword>
<feature type="non-terminal residue" evidence="8">
    <location>
        <position position="1"/>
    </location>
</feature>
<dbReference type="EMBL" id="KI658552">
    <property type="protein sequence ID" value="ETN82159.1"/>
    <property type="molecule type" value="Genomic_DNA"/>
</dbReference>
<dbReference type="GO" id="GO:0046872">
    <property type="term" value="F:metal ion binding"/>
    <property type="evidence" value="ECO:0007669"/>
    <property type="project" value="UniProtKB-KW"/>
</dbReference>
<evidence type="ECO:0000256" key="4">
    <source>
        <dbReference type="PIRSR" id="PIRSR000106-2"/>
    </source>
</evidence>
<comment type="similarity">
    <text evidence="2 6">Belongs to the malic enzymes family.</text>
</comment>
<dbReference type="PANTHER" id="PTHR23406:SF90">
    <property type="entry name" value="MALIC ENZYME-RELATED"/>
    <property type="match status" value="1"/>
</dbReference>
<dbReference type="PANTHER" id="PTHR23406">
    <property type="entry name" value="MALIC ENZYME-RELATED"/>
    <property type="match status" value="1"/>
</dbReference>
<accession>W2TKK7</accession>
<dbReference type="Gene3D" id="3.40.50.10380">
    <property type="entry name" value="Malic enzyme, N-terminal domain"/>
    <property type="match status" value="1"/>
</dbReference>
<evidence type="ECO:0000256" key="3">
    <source>
        <dbReference type="ARBA" id="ARBA00022723"/>
    </source>
</evidence>
<dbReference type="AlphaFoldDB" id="W2TKK7"/>
<feature type="binding site" evidence="4">
    <location>
        <position position="274"/>
    </location>
    <ligand>
        <name>(S)-malate</name>
        <dbReference type="ChEBI" id="CHEBI:15589"/>
    </ligand>
</feature>
<evidence type="ECO:0000259" key="7">
    <source>
        <dbReference type="SMART" id="SM00919"/>
    </source>
</evidence>
<dbReference type="OrthoDB" id="5365701at2759"/>
<gene>
    <name evidence="8" type="ORF">NECAME_17780</name>
</gene>
<dbReference type="InterPro" id="IPR036291">
    <property type="entry name" value="NAD(P)-bd_dom_sf"/>
</dbReference>
<evidence type="ECO:0000256" key="6">
    <source>
        <dbReference type="RuleBase" id="RU003426"/>
    </source>
</evidence>
<organism evidence="8 9">
    <name type="scientific">Necator americanus</name>
    <name type="common">Human hookworm</name>
    <dbReference type="NCBI Taxonomy" id="51031"/>
    <lineage>
        <taxon>Eukaryota</taxon>
        <taxon>Metazoa</taxon>
        <taxon>Ecdysozoa</taxon>
        <taxon>Nematoda</taxon>
        <taxon>Chromadorea</taxon>
        <taxon>Rhabditida</taxon>
        <taxon>Rhabditina</taxon>
        <taxon>Rhabditomorpha</taxon>
        <taxon>Strongyloidea</taxon>
        <taxon>Ancylostomatidae</taxon>
        <taxon>Bunostominae</taxon>
        <taxon>Necator</taxon>
    </lineage>
</organism>
<dbReference type="GO" id="GO:0051287">
    <property type="term" value="F:NAD binding"/>
    <property type="evidence" value="ECO:0007669"/>
    <property type="project" value="InterPro"/>
</dbReference>
<dbReference type="InterPro" id="IPR037062">
    <property type="entry name" value="Malic_N_dom_sf"/>
</dbReference>
<feature type="binding site" evidence="5">
    <location>
        <position position="46"/>
    </location>
    <ligand>
        <name>a divalent metal cation</name>
        <dbReference type="ChEBI" id="CHEBI:60240"/>
    </ligand>
</feature>